<comment type="caution">
    <text evidence="2">The sequence shown here is derived from an EMBL/GenBank/DDBJ whole genome shotgun (WGS) entry which is preliminary data.</text>
</comment>
<reference evidence="2" key="2">
    <citation type="journal article" date="2023" name="Int. J. Syst. Evol. Microbiol.">
        <title>Streptomyces marispadix sp. nov., isolated from marine beach sediment of the Northern Coast of Portugal.</title>
        <authorList>
            <person name="dos Santos J.D.N."/>
            <person name="Vitorino I.R."/>
            <person name="Kallscheuer N."/>
            <person name="Srivastava A."/>
            <person name="Krautwurst S."/>
            <person name="Marz M."/>
            <person name="Jogler C."/>
            <person name="Lobo Da Cunha A."/>
            <person name="Catita J."/>
            <person name="Goncalves H."/>
            <person name="Gonzalez I."/>
            <person name="Reyes F."/>
            <person name="Lage O.M."/>
        </authorList>
    </citation>
    <scope>NUCLEOTIDE SEQUENCE</scope>
    <source>
        <strain evidence="2">M600PL45_2</strain>
    </source>
</reference>
<evidence type="ECO:0000256" key="1">
    <source>
        <dbReference type="SAM" id="MobiDB-lite"/>
    </source>
</evidence>
<protein>
    <submittedName>
        <fullName evidence="2">DinB family protein</fullName>
    </submittedName>
</protein>
<feature type="region of interest" description="Disordered" evidence="1">
    <location>
        <begin position="181"/>
        <end position="207"/>
    </location>
</feature>
<evidence type="ECO:0000313" key="2">
    <source>
        <dbReference type="EMBL" id="MCH6161808.1"/>
    </source>
</evidence>
<name>A0ABS9SZU9_9ACTN</name>
<dbReference type="InterPro" id="IPR007061">
    <property type="entry name" value="MST-like"/>
</dbReference>
<organism evidence="2 3">
    <name type="scientific">Streptomyces marispadix</name>
    <dbReference type="NCBI Taxonomy" id="2922868"/>
    <lineage>
        <taxon>Bacteria</taxon>
        <taxon>Bacillati</taxon>
        <taxon>Actinomycetota</taxon>
        <taxon>Actinomycetes</taxon>
        <taxon>Kitasatosporales</taxon>
        <taxon>Streptomycetaceae</taxon>
        <taxon>Streptomyces</taxon>
    </lineage>
</organism>
<dbReference type="EMBL" id="JAKWJU010000002">
    <property type="protein sequence ID" value="MCH6161808.1"/>
    <property type="molecule type" value="Genomic_DNA"/>
</dbReference>
<dbReference type="SUPFAM" id="SSF109854">
    <property type="entry name" value="DinB/YfiT-like putative metalloenzymes"/>
    <property type="match status" value="1"/>
</dbReference>
<dbReference type="InterPro" id="IPR034660">
    <property type="entry name" value="DinB/YfiT-like"/>
</dbReference>
<dbReference type="Gene3D" id="1.20.120.450">
    <property type="entry name" value="dinb family like domain"/>
    <property type="match status" value="1"/>
</dbReference>
<evidence type="ECO:0000313" key="3">
    <source>
        <dbReference type="Proteomes" id="UP001166784"/>
    </source>
</evidence>
<proteinExistence type="predicted"/>
<dbReference type="Pfam" id="PF04978">
    <property type="entry name" value="MST"/>
    <property type="match status" value="1"/>
</dbReference>
<reference evidence="2" key="1">
    <citation type="submission" date="2022-03" db="EMBL/GenBank/DDBJ databases">
        <authorList>
            <person name="Santos J.D.N."/>
            <person name="Kallscheuer N."/>
            <person name="Jogler C."/>
            <person name="Lage O.M."/>
        </authorList>
    </citation>
    <scope>NUCLEOTIDE SEQUENCE</scope>
    <source>
        <strain evidence="2">M600PL45_2</strain>
    </source>
</reference>
<dbReference type="RefSeq" id="WP_241060440.1">
    <property type="nucleotide sequence ID" value="NZ_JAKWJU010000002.1"/>
</dbReference>
<dbReference type="Proteomes" id="UP001166784">
    <property type="component" value="Unassembled WGS sequence"/>
</dbReference>
<feature type="compositionally biased region" description="Basic and acidic residues" evidence="1">
    <location>
        <begin position="197"/>
        <end position="207"/>
    </location>
</feature>
<keyword evidence="3" id="KW-1185">Reference proteome</keyword>
<gene>
    <name evidence="2" type="ORF">MMA15_15865</name>
</gene>
<sequence length="207" mass="22341">MPVVVKPEAPGDERGALLAYLDAQRGGIRRALHGLTEEQARSVPSASALSLAGVLKHVAVGERGWLRRLQASGEDFDFAESAAEWEDSFSPGEHESVQSLLDLYEKVANETEAAVRALDSVDETFHAPKVPWDEGGQRSWRWALLHLIEETARHAGHADVIRESIDGKGAFDLVFETGAMPEPDWAAFGGEPSGEGGKGDEGDEGQK</sequence>
<accession>A0ABS9SZU9</accession>